<dbReference type="KEGG" id="rub:GBA63_21755"/>
<dbReference type="EMBL" id="CP045120">
    <property type="protein sequence ID" value="QIN85347.1"/>
    <property type="molecule type" value="Genomic_DNA"/>
</dbReference>
<protein>
    <submittedName>
        <fullName evidence="1">Uncharacterized protein</fullName>
    </submittedName>
</protein>
<organism evidence="1 2">
    <name type="scientific">Rubrobacter tropicus</name>
    <dbReference type="NCBI Taxonomy" id="2653851"/>
    <lineage>
        <taxon>Bacteria</taxon>
        <taxon>Bacillati</taxon>
        <taxon>Actinomycetota</taxon>
        <taxon>Rubrobacteria</taxon>
        <taxon>Rubrobacterales</taxon>
        <taxon>Rubrobacteraceae</taxon>
        <taxon>Rubrobacter</taxon>
    </lineage>
</organism>
<gene>
    <name evidence="1" type="ORF">GBA63_21755</name>
</gene>
<accession>A0A6G8QGK2</accession>
<name>A0A6G8QGK2_9ACTN</name>
<dbReference type="AlphaFoldDB" id="A0A6G8QGK2"/>
<keyword evidence="2" id="KW-1185">Reference proteome</keyword>
<evidence type="ECO:0000313" key="2">
    <source>
        <dbReference type="Proteomes" id="UP000501452"/>
    </source>
</evidence>
<dbReference type="Proteomes" id="UP000501452">
    <property type="component" value="Plasmid unnamed1"/>
</dbReference>
<proteinExistence type="predicted"/>
<evidence type="ECO:0000313" key="1">
    <source>
        <dbReference type="EMBL" id="QIN85347.1"/>
    </source>
</evidence>
<sequence length="98" mass="11014">MSEHAHDDPYARVFDMEADDFDDYYAHEDLVERAEFGYEAFGCFFPSQCCMPGPHYPSDCVSVEVMEDLFAEAELEAEAAGALDPVDRLMADSEEGPF</sequence>
<dbReference type="RefSeq" id="WP_166180566.1">
    <property type="nucleotide sequence ID" value="NZ_CP045120.1"/>
</dbReference>
<reference evidence="1 2" key="1">
    <citation type="submission" date="2019-10" db="EMBL/GenBank/DDBJ databases">
        <title>Rubrobacter sp nov SCSIO 52090 isolated from a deep-sea sediment in the South China Sea.</title>
        <authorList>
            <person name="Chen R.W."/>
        </authorList>
    </citation>
    <scope>NUCLEOTIDE SEQUENCE [LARGE SCALE GENOMIC DNA]</scope>
    <source>
        <strain evidence="1 2">SCSIO 52909</strain>
        <plasmid evidence="1 2">unnamed1</plasmid>
    </source>
</reference>
<geneLocation type="plasmid" evidence="1 2">
    <name>unnamed1</name>
</geneLocation>
<keyword evidence="1" id="KW-0614">Plasmid</keyword>